<dbReference type="RefSeq" id="WP_345400562.1">
    <property type="nucleotide sequence ID" value="NZ_BAAAXS010000001.1"/>
</dbReference>
<name>A0ABV5NL90_9ACTN</name>
<evidence type="ECO:0000313" key="1">
    <source>
        <dbReference type="EMBL" id="MFB9471068.1"/>
    </source>
</evidence>
<accession>A0ABV5NL90</accession>
<reference evidence="1 2" key="1">
    <citation type="submission" date="2024-09" db="EMBL/GenBank/DDBJ databases">
        <authorList>
            <person name="Sun Q."/>
            <person name="Mori K."/>
        </authorList>
    </citation>
    <scope>NUCLEOTIDE SEQUENCE [LARGE SCALE GENOMIC DNA]</scope>
    <source>
        <strain evidence="1 2">JCM 3324</strain>
    </source>
</reference>
<keyword evidence="2" id="KW-1185">Reference proteome</keyword>
<gene>
    <name evidence="1" type="ORF">ACFFR3_16210</name>
</gene>
<comment type="caution">
    <text evidence="1">The sequence shown here is derived from an EMBL/GenBank/DDBJ whole genome shotgun (WGS) entry which is preliminary data.</text>
</comment>
<evidence type="ECO:0008006" key="3">
    <source>
        <dbReference type="Google" id="ProtNLM"/>
    </source>
</evidence>
<evidence type="ECO:0000313" key="2">
    <source>
        <dbReference type="Proteomes" id="UP001589568"/>
    </source>
</evidence>
<sequence>MTDTPREDRSAEQSCTLGELRRWRAAGFGREEAAAWREAGVTDPGDARLWATAAATPATVTAWQRAGMTPADAVRWHELGVAPHDAARRHLAGERPRRVRLLARLATPEPELPDPAVTEALRRLLRAGVPAAVARAYADAGWDGDEALEWARRRVDQGDARLFRALGFTAAEAAALGRPALEVMAAWWGAVPLAEVAAWCAAGLTPEEASAQRAAGVTAEQAGVLRALSSFGAEGAPPPAGT</sequence>
<dbReference type="EMBL" id="JBHMCF010000011">
    <property type="protein sequence ID" value="MFB9471068.1"/>
    <property type="molecule type" value="Genomic_DNA"/>
</dbReference>
<proteinExistence type="predicted"/>
<protein>
    <recommendedName>
        <fullName evidence="3">Helix-turn-helix transcriptional regulator</fullName>
    </recommendedName>
</protein>
<organism evidence="1 2">
    <name type="scientific">Nonomuraea salmonea</name>
    <dbReference type="NCBI Taxonomy" id="46181"/>
    <lineage>
        <taxon>Bacteria</taxon>
        <taxon>Bacillati</taxon>
        <taxon>Actinomycetota</taxon>
        <taxon>Actinomycetes</taxon>
        <taxon>Streptosporangiales</taxon>
        <taxon>Streptosporangiaceae</taxon>
        <taxon>Nonomuraea</taxon>
    </lineage>
</organism>
<dbReference type="Proteomes" id="UP001589568">
    <property type="component" value="Unassembled WGS sequence"/>
</dbReference>